<dbReference type="InterPro" id="IPR023365">
    <property type="entry name" value="Sortase_dom-sf"/>
</dbReference>
<evidence type="ECO:0000256" key="2">
    <source>
        <dbReference type="PIRSR" id="PIRSR605754-1"/>
    </source>
</evidence>
<dbReference type="SUPFAM" id="SSF63817">
    <property type="entry name" value="Sortase"/>
    <property type="match status" value="1"/>
</dbReference>
<evidence type="ECO:0000313" key="4">
    <source>
        <dbReference type="EMBL" id="TFF67353.1"/>
    </source>
</evidence>
<sequence length="269" mass="31723">MENLMKRAKKIILTLVQIILVAVIIYSVYEIGIYYYQNYRSTKKLNEVSEQVTKIEKDIEVNNKGKELSKKEKDKLAKKIIADLKKRNKDIKAFIKAKDFKVNFPATYLFENNETYLFSDLDGNWSRPGTLMVNGYNNPDFSDMNTTIFGHNLRTNPEMYAPMFKLLLTLENKDIVNSKDEFIIEVYTEQGYHEYKIFTAYYSDVNDYYIQANRNKDEWVEYLNKVKNKSINKFKYEPKFTENSKILTLSTCDNETLEGRFVVHAVEVE</sequence>
<feature type="transmembrane region" description="Helical" evidence="3">
    <location>
        <begin position="12"/>
        <end position="36"/>
    </location>
</feature>
<keyword evidence="3" id="KW-1133">Transmembrane helix</keyword>
<evidence type="ECO:0000256" key="1">
    <source>
        <dbReference type="ARBA" id="ARBA00022801"/>
    </source>
</evidence>
<proteinExistence type="predicted"/>
<gene>
    <name evidence="4" type="ORF">EQF91_01640</name>
</gene>
<keyword evidence="1" id="KW-0378">Hydrolase</keyword>
<dbReference type="Pfam" id="PF04203">
    <property type="entry name" value="Sortase"/>
    <property type="match status" value="1"/>
</dbReference>
<evidence type="ECO:0000313" key="5">
    <source>
        <dbReference type="Proteomes" id="UP000297454"/>
    </source>
</evidence>
<dbReference type="Gene3D" id="2.40.260.10">
    <property type="entry name" value="Sortase"/>
    <property type="match status" value="1"/>
</dbReference>
<dbReference type="GO" id="GO:0016787">
    <property type="term" value="F:hydrolase activity"/>
    <property type="evidence" value="ECO:0007669"/>
    <property type="project" value="UniProtKB-KW"/>
</dbReference>
<feature type="active site" description="Proton donor/acceptor" evidence="2">
    <location>
        <position position="151"/>
    </location>
</feature>
<protein>
    <submittedName>
        <fullName evidence="4">Class B sortase</fullName>
    </submittedName>
</protein>
<organism evidence="4 5">
    <name type="scientific">Helcococcus ovis</name>
    <dbReference type="NCBI Taxonomy" id="72026"/>
    <lineage>
        <taxon>Bacteria</taxon>
        <taxon>Bacillati</taxon>
        <taxon>Bacillota</taxon>
        <taxon>Tissierellia</taxon>
        <taxon>Tissierellales</taxon>
        <taxon>Peptoniphilaceae</taxon>
        <taxon>Helcococcus</taxon>
    </lineage>
</organism>
<name>A0A4R9C4D3_9FIRM</name>
<accession>A0A4R9C4D3</accession>
<dbReference type="EMBL" id="SCFR01000003">
    <property type="protein sequence ID" value="TFF67353.1"/>
    <property type="molecule type" value="Genomic_DNA"/>
</dbReference>
<reference evidence="4 5" key="1">
    <citation type="submission" date="2019-01" db="EMBL/GenBank/DDBJ databases">
        <title>Draft Genome Sequences of Helcococcus ovis Strains Isolated from the Uterus and Vagina of Dairy Cows with Metritis.</title>
        <authorList>
            <person name="Cunha F."/>
            <person name="Jeon S.J."/>
            <person name="Kutzer P."/>
            <person name="Galvao K.N."/>
        </authorList>
    </citation>
    <scope>NUCLEOTIDE SEQUENCE [LARGE SCALE GENOMIC DNA]</scope>
    <source>
        <strain evidence="4 5">KG-37</strain>
    </source>
</reference>
<evidence type="ECO:0000256" key="3">
    <source>
        <dbReference type="SAM" id="Phobius"/>
    </source>
</evidence>
<dbReference type="Proteomes" id="UP000297454">
    <property type="component" value="Unassembled WGS sequence"/>
</dbReference>
<dbReference type="CDD" id="cd05826">
    <property type="entry name" value="Sortase_B"/>
    <property type="match status" value="1"/>
</dbReference>
<keyword evidence="5" id="KW-1185">Reference proteome</keyword>
<dbReference type="InterPro" id="IPR005754">
    <property type="entry name" value="Sortase"/>
</dbReference>
<keyword evidence="3" id="KW-0472">Membrane</keyword>
<feature type="active site" description="Acyl-thioester intermediate" evidence="2">
    <location>
        <position position="252"/>
    </location>
</feature>
<dbReference type="AlphaFoldDB" id="A0A4R9C4D3"/>
<dbReference type="InterPro" id="IPR009835">
    <property type="entry name" value="SrtB"/>
</dbReference>
<comment type="caution">
    <text evidence="4">The sequence shown here is derived from an EMBL/GenBank/DDBJ whole genome shotgun (WGS) entry which is preliminary data.</text>
</comment>
<keyword evidence="3" id="KW-0812">Transmembrane</keyword>